<evidence type="ECO:0000256" key="6">
    <source>
        <dbReference type="SAM" id="Phobius"/>
    </source>
</evidence>
<gene>
    <name evidence="7" type="ORF">HGG74_02040</name>
</gene>
<comment type="caution">
    <text evidence="7">The sequence shown here is derived from an EMBL/GenBank/DDBJ whole genome shotgun (WGS) entry which is preliminary data.</text>
</comment>
<dbReference type="PANTHER" id="PTHR43124:SF10">
    <property type="entry name" value="PURINE EFFLUX PUMP PBUE"/>
    <property type="match status" value="1"/>
</dbReference>
<proteinExistence type="predicted"/>
<reference evidence="7 8" key="1">
    <citation type="submission" date="2020-04" db="EMBL/GenBank/DDBJ databases">
        <title>Arthrobacter sp. nov.</title>
        <authorList>
            <person name="Liu S."/>
        </authorList>
    </citation>
    <scope>NUCLEOTIDE SEQUENCE [LARGE SCALE GENOMIC DNA]</scope>
    <source>
        <strain evidence="7 8">E918</strain>
    </source>
</reference>
<accession>A0A7X6K3B5</accession>
<name>A0A7X6K3B5_9MICC</name>
<feature type="transmembrane region" description="Helical" evidence="6">
    <location>
        <begin position="81"/>
        <end position="99"/>
    </location>
</feature>
<dbReference type="Pfam" id="PF07690">
    <property type="entry name" value="MFS_1"/>
    <property type="match status" value="1"/>
</dbReference>
<feature type="transmembrane region" description="Helical" evidence="6">
    <location>
        <begin position="362"/>
        <end position="383"/>
    </location>
</feature>
<dbReference type="SUPFAM" id="SSF103473">
    <property type="entry name" value="MFS general substrate transporter"/>
    <property type="match status" value="1"/>
</dbReference>
<dbReference type="GO" id="GO:0005886">
    <property type="term" value="C:plasma membrane"/>
    <property type="evidence" value="ECO:0007669"/>
    <property type="project" value="UniProtKB-SubCell"/>
</dbReference>
<keyword evidence="2" id="KW-1003">Cell membrane</keyword>
<feature type="transmembrane region" description="Helical" evidence="6">
    <location>
        <begin position="246"/>
        <end position="270"/>
    </location>
</feature>
<sequence length="390" mass="40134">MSTLLAPARRGAGTDRGIYTYISVFSAVLYMVLLIAPVIAGKLVQQFGLTPTELGMLFSLELGAFSLATVPAYLWLRRVNLVTASYAFTAVVIAGNIVSGFLDSFALLVAARVITSLAAGSITVIILTLSGRTSNPSRAFGIFVVFQLIMGAIILAVFPALFAGTGVGAIYWTMAALSACCLTVVRMIDGEVLRREPAAAEGGSRTKVPAGKFVTGLAAVLLFYVGLSGVWSFMAQIAGGAGIDLSTVSVVLAIATVPGIIAPLVATVLGDSPRRRIFLLIGYVGLAASVALLFGLSGLVQFAVAAMIFKFAWTFILPYLLSSLSDLGGGGHVMNTTNLMIGTGFAIGPILSGVLIESSGGFGGMLAVSLGCTLVSLGCAMAIQRKAPSA</sequence>
<keyword evidence="3 6" id="KW-0812">Transmembrane</keyword>
<evidence type="ECO:0000256" key="2">
    <source>
        <dbReference type="ARBA" id="ARBA00022475"/>
    </source>
</evidence>
<feature type="transmembrane region" description="Helical" evidence="6">
    <location>
        <begin position="277"/>
        <end position="296"/>
    </location>
</feature>
<feature type="transmembrane region" description="Helical" evidence="6">
    <location>
        <begin position="21"/>
        <end position="44"/>
    </location>
</feature>
<evidence type="ECO:0000256" key="4">
    <source>
        <dbReference type="ARBA" id="ARBA00022989"/>
    </source>
</evidence>
<dbReference type="InterPro" id="IPR036259">
    <property type="entry name" value="MFS_trans_sf"/>
</dbReference>
<feature type="transmembrane region" description="Helical" evidence="6">
    <location>
        <begin position="302"/>
        <end position="321"/>
    </location>
</feature>
<feature type="transmembrane region" description="Helical" evidence="6">
    <location>
        <begin position="139"/>
        <end position="163"/>
    </location>
</feature>
<organism evidence="7 8">
    <name type="scientific">Arthrobacter mobilis</name>
    <dbReference type="NCBI Taxonomy" id="2724944"/>
    <lineage>
        <taxon>Bacteria</taxon>
        <taxon>Bacillati</taxon>
        <taxon>Actinomycetota</taxon>
        <taxon>Actinomycetes</taxon>
        <taxon>Micrococcales</taxon>
        <taxon>Micrococcaceae</taxon>
        <taxon>Arthrobacter</taxon>
    </lineage>
</organism>
<dbReference type="RefSeq" id="WP_168484654.1">
    <property type="nucleotide sequence ID" value="NZ_JAAZSQ010000001.1"/>
</dbReference>
<evidence type="ECO:0000313" key="8">
    <source>
        <dbReference type="Proteomes" id="UP000544090"/>
    </source>
</evidence>
<keyword evidence="5 6" id="KW-0472">Membrane</keyword>
<protein>
    <submittedName>
        <fullName evidence="7">MFS transporter</fullName>
    </submittedName>
</protein>
<feature type="transmembrane region" description="Helical" evidence="6">
    <location>
        <begin position="105"/>
        <end position="127"/>
    </location>
</feature>
<dbReference type="InterPro" id="IPR050189">
    <property type="entry name" value="MFS_Efflux_Transporters"/>
</dbReference>
<feature type="transmembrane region" description="Helical" evidence="6">
    <location>
        <begin position="56"/>
        <end position="76"/>
    </location>
</feature>
<dbReference type="InterPro" id="IPR011701">
    <property type="entry name" value="MFS"/>
</dbReference>
<evidence type="ECO:0000256" key="3">
    <source>
        <dbReference type="ARBA" id="ARBA00022692"/>
    </source>
</evidence>
<evidence type="ECO:0000256" key="1">
    <source>
        <dbReference type="ARBA" id="ARBA00004651"/>
    </source>
</evidence>
<dbReference type="PANTHER" id="PTHR43124">
    <property type="entry name" value="PURINE EFFLUX PUMP PBUE"/>
    <property type="match status" value="1"/>
</dbReference>
<dbReference type="GO" id="GO:0022857">
    <property type="term" value="F:transmembrane transporter activity"/>
    <property type="evidence" value="ECO:0007669"/>
    <property type="project" value="InterPro"/>
</dbReference>
<dbReference type="AlphaFoldDB" id="A0A7X6K3B5"/>
<dbReference type="Proteomes" id="UP000544090">
    <property type="component" value="Unassembled WGS sequence"/>
</dbReference>
<feature type="transmembrane region" description="Helical" evidence="6">
    <location>
        <begin position="213"/>
        <end position="234"/>
    </location>
</feature>
<evidence type="ECO:0000256" key="5">
    <source>
        <dbReference type="ARBA" id="ARBA00023136"/>
    </source>
</evidence>
<dbReference type="EMBL" id="JAAZSQ010000001">
    <property type="protein sequence ID" value="NKX53335.1"/>
    <property type="molecule type" value="Genomic_DNA"/>
</dbReference>
<feature type="transmembrane region" description="Helical" evidence="6">
    <location>
        <begin position="169"/>
        <end position="188"/>
    </location>
</feature>
<evidence type="ECO:0000313" key="7">
    <source>
        <dbReference type="EMBL" id="NKX53335.1"/>
    </source>
</evidence>
<comment type="subcellular location">
    <subcellularLocation>
        <location evidence="1">Cell membrane</location>
        <topology evidence="1">Multi-pass membrane protein</topology>
    </subcellularLocation>
</comment>
<keyword evidence="4 6" id="KW-1133">Transmembrane helix</keyword>
<dbReference type="Gene3D" id="1.20.1250.20">
    <property type="entry name" value="MFS general substrate transporter like domains"/>
    <property type="match status" value="2"/>
</dbReference>
<feature type="transmembrane region" description="Helical" evidence="6">
    <location>
        <begin position="333"/>
        <end position="356"/>
    </location>
</feature>
<keyword evidence="8" id="KW-1185">Reference proteome</keyword>